<name>A0A6C0IAS3_9ZZZZ</name>
<proteinExistence type="predicted"/>
<reference evidence="1" key="1">
    <citation type="journal article" date="2020" name="Nature">
        <title>Giant virus diversity and host interactions through global metagenomics.</title>
        <authorList>
            <person name="Schulz F."/>
            <person name="Roux S."/>
            <person name="Paez-Espino D."/>
            <person name="Jungbluth S."/>
            <person name="Walsh D.A."/>
            <person name="Denef V.J."/>
            <person name="McMahon K.D."/>
            <person name="Konstantinidis K.T."/>
            <person name="Eloe-Fadrosh E.A."/>
            <person name="Kyrpides N.C."/>
            <person name="Woyke T."/>
        </authorList>
    </citation>
    <scope>NUCLEOTIDE SEQUENCE</scope>
    <source>
        <strain evidence="1">GVMAG-M-3300023184-53</strain>
    </source>
</reference>
<organism evidence="1">
    <name type="scientific">viral metagenome</name>
    <dbReference type="NCBI Taxonomy" id="1070528"/>
    <lineage>
        <taxon>unclassified sequences</taxon>
        <taxon>metagenomes</taxon>
        <taxon>organismal metagenomes</taxon>
    </lineage>
</organism>
<evidence type="ECO:0000313" key="1">
    <source>
        <dbReference type="EMBL" id="QHT89123.1"/>
    </source>
</evidence>
<dbReference type="AlphaFoldDB" id="A0A6C0IAS3"/>
<sequence length="216" mass="24575">MIPAASKKLRTYAQDQIKDPYAQISSAGFTPVGNLKTYGVANMYDRSEPTRLRDLPEIYTVPYNTTPFLGNNTTSIKYIDNDSLNLRAPVFQNTKSAKTVTEVTFHPQQVFIPNKGVSKELNTFYEQATTINLLGRDDQKYSTDLDPTKIMLGQRNYGADSSRYVNRWEFVDPRITQNVDHIIMNMKTTDGTQKSLFSCGISTRDELRNYVEVNNC</sequence>
<protein>
    <submittedName>
        <fullName evidence="1">Uncharacterized protein</fullName>
    </submittedName>
</protein>
<dbReference type="EMBL" id="MN740136">
    <property type="protein sequence ID" value="QHT89123.1"/>
    <property type="molecule type" value="Genomic_DNA"/>
</dbReference>
<accession>A0A6C0IAS3</accession>